<proteinExistence type="predicted"/>
<gene>
    <name evidence="1" type="ORF">F6R98_03180</name>
</gene>
<dbReference type="Gene3D" id="3.40.50.11170">
    <property type="entry name" value="Uncharacterised protein PF08960, DUF1874"/>
    <property type="match status" value="1"/>
</dbReference>
<dbReference type="KEGG" id="mmob:F6R98_03180"/>
<accession>A0A5Q0BF49</accession>
<dbReference type="AlphaFoldDB" id="A0A5Q0BF49"/>
<protein>
    <submittedName>
        <fullName evidence="1">DUF1874 domain-containing protein</fullName>
    </submittedName>
</protein>
<organism evidence="1 2">
    <name type="scientific">Candidatus Methylospira mobilis</name>
    <dbReference type="NCBI Taxonomy" id="1808979"/>
    <lineage>
        <taxon>Bacteria</taxon>
        <taxon>Pseudomonadati</taxon>
        <taxon>Pseudomonadota</taxon>
        <taxon>Gammaproteobacteria</taxon>
        <taxon>Methylococcales</taxon>
        <taxon>Methylococcaceae</taxon>
        <taxon>Candidatus Methylospira</taxon>
    </lineage>
</organism>
<dbReference type="SUPFAM" id="SSF143602">
    <property type="entry name" value="STIV B116-like"/>
    <property type="match status" value="1"/>
</dbReference>
<dbReference type="EMBL" id="CP044205">
    <property type="protein sequence ID" value="QFY41752.1"/>
    <property type="molecule type" value="Genomic_DNA"/>
</dbReference>
<sequence length="73" mass="7822">MSAIGHHASAELLSRLLGFDIAPNRIAVSMAAGDHALILRLLQRLPEGKILDEVELAAVPLRAVIAKPHARLL</sequence>
<evidence type="ECO:0000313" key="2">
    <source>
        <dbReference type="Proteomes" id="UP000325755"/>
    </source>
</evidence>
<keyword evidence="2" id="KW-1185">Reference proteome</keyword>
<evidence type="ECO:0000313" key="1">
    <source>
        <dbReference type="EMBL" id="QFY41752.1"/>
    </source>
</evidence>
<dbReference type="RefSeq" id="WP_153247736.1">
    <property type="nucleotide sequence ID" value="NZ_CP044205.1"/>
</dbReference>
<dbReference type="Pfam" id="PF08960">
    <property type="entry name" value="STIV_B116-like"/>
    <property type="match status" value="1"/>
</dbReference>
<dbReference type="Proteomes" id="UP000325755">
    <property type="component" value="Chromosome"/>
</dbReference>
<dbReference type="InParanoid" id="A0A5Q0BF49"/>
<name>A0A5Q0BF49_9GAMM</name>
<reference evidence="1 2" key="1">
    <citation type="submission" date="2019-09" db="EMBL/GenBank/DDBJ databases">
        <title>Ecophysiology of the spiral-shaped methanotroph Methylospira mobilis as revealed by the complete genome sequence.</title>
        <authorList>
            <person name="Oshkin I.Y."/>
            <person name="Dedysh S.N."/>
            <person name="Miroshnikov K."/>
            <person name="Danilova O.V."/>
            <person name="Hakobyan A."/>
            <person name="Liesack W."/>
        </authorList>
    </citation>
    <scope>NUCLEOTIDE SEQUENCE [LARGE SCALE GENOMIC DNA]</scope>
    <source>
        <strain evidence="1 2">Shm1</strain>
    </source>
</reference>
<dbReference type="InterPro" id="IPR037236">
    <property type="entry name" value="STIV_B116-like_sf"/>
</dbReference>
<dbReference type="OrthoDB" id="1909530at2"/>
<dbReference type="InterPro" id="IPR015055">
    <property type="entry name" value="STIV_B116-like"/>
</dbReference>